<accession>A0A7S3UPC4</accession>
<dbReference type="EMBL" id="HBIU01001150">
    <property type="protein sequence ID" value="CAE0620174.1"/>
    <property type="molecule type" value="Transcribed_RNA"/>
</dbReference>
<dbReference type="InterPro" id="IPR036249">
    <property type="entry name" value="Thioredoxin-like_sf"/>
</dbReference>
<evidence type="ECO:0000256" key="8">
    <source>
        <dbReference type="ARBA" id="ARBA00022824"/>
    </source>
</evidence>
<evidence type="ECO:0000256" key="10">
    <source>
        <dbReference type="ARBA" id="ARBA00023136"/>
    </source>
</evidence>
<dbReference type="PANTHER" id="PTHR18929">
    <property type="entry name" value="PROTEIN DISULFIDE ISOMERASE"/>
    <property type="match status" value="1"/>
</dbReference>
<dbReference type="EC" id="5.3.4.1" evidence="6"/>
<feature type="compositionally biased region" description="Basic and acidic residues" evidence="13">
    <location>
        <begin position="136"/>
        <end position="152"/>
    </location>
</feature>
<evidence type="ECO:0000313" key="14">
    <source>
        <dbReference type="EMBL" id="CAE0620174.1"/>
    </source>
</evidence>
<proteinExistence type="inferred from homology"/>
<keyword evidence="12" id="KW-0676">Redox-active center</keyword>
<evidence type="ECO:0000256" key="6">
    <source>
        <dbReference type="ARBA" id="ARBA00012723"/>
    </source>
</evidence>
<protein>
    <recommendedName>
        <fullName evidence="6">protein disulfide-isomerase</fullName>
        <ecNumber evidence="6">5.3.4.1</ecNumber>
    </recommendedName>
</protein>
<keyword evidence="8" id="KW-0256">Endoplasmic reticulum</keyword>
<comment type="similarity">
    <text evidence="5">Belongs to the OST3/OST6 family.</text>
</comment>
<name>A0A7S3UPC4_HETAK</name>
<feature type="compositionally biased region" description="Acidic residues" evidence="13">
    <location>
        <begin position="392"/>
        <end position="409"/>
    </location>
</feature>
<evidence type="ECO:0000256" key="5">
    <source>
        <dbReference type="ARBA" id="ARBA00009561"/>
    </source>
</evidence>
<reference evidence="14" key="1">
    <citation type="submission" date="2021-01" db="EMBL/GenBank/DDBJ databases">
        <authorList>
            <person name="Corre E."/>
            <person name="Pelletier E."/>
            <person name="Niang G."/>
            <person name="Scheremetjew M."/>
            <person name="Finn R."/>
            <person name="Kale V."/>
            <person name="Holt S."/>
            <person name="Cochrane G."/>
            <person name="Meng A."/>
            <person name="Brown T."/>
            <person name="Cohen L."/>
        </authorList>
    </citation>
    <scope>NUCLEOTIDE SEQUENCE</scope>
    <source>
        <strain evidence="14">CCMP3107</strain>
    </source>
</reference>
<dbReference type="PANTHER" id="PTHR18929:SF132">
    <property type="entry name" value="PROTEIN DISULFIDE-ISOMERASE A3"/>
    <property type="match status" value="1"/>
</dbReference>
<dbReference type="GO" id="GO:0006457">
    <property type="term" value="P:protein folding"/>
    <property type="evidence" value="ECO:0007669"/>
    <property type="project" value="TreeGrafter"/>
</dbReference>
<feature type="compositionally biased region" description="Basic and acidic residues" evidence="13">
    <location>
        <begin position="309"/>
        <end position="331"/>
    </location>
</feature>
<keyword evidence="7" id="KW-0812">Transmembrane</keyword>
<evidence type="ECO:0000256" key="2">
    <source>
        <dbReference type="ARBA" id="ARBA00004319"/>
    </source>
</evidence>
<evidence type="ECO:0000256" key="1">
    <source>
        <dbReference type="ARBA" id="ARBA00001182"/>
    </source>
</evidence>
<evidence type="ECO:0000256" key="12">
    <source>
        <dbReference type="ARBA" id="ARBA00023284"/>
    </source>
</evidence>
<evidence type="ECO:0000256" key="11">
    <source>
        <dbReference type="ARBA" id="ARBA00023235"/>
    </source>
</evidence>
<gene>
    <name evidence="14" type="ORF">HAKA00212_LOCUS371</name>
</gene>
<dbReference type="CDD" id="cd02982">
    <property type="entry name" value="PDI_b'_family"/>
    <property type="match status" value="1"/>
</dbReference>
<evidence type="ECO:0000256" key="3">
    <source>
        <dbReference type="ARBA" id="ARBA00004477"/>
    </source>
</evidence>
<organism evidence="14">
    <name type="scientific">Heterosigma akashiwo</name>
    <name type="common">Chromophytic alga</name>
    <name type="synonym">Heterosigma carterae</name>
    <dbReference type="NCBI Taxonomy" id="2829"/>
    <lineage>
        <taxon>Eukaryota</taxon>
        <taxon>Sar</taxon>
        <taxon>Stramenopiles</taxon>
        <taxon>Ochrophyta</taxon>
        <taxon>Raphidophyceae</taxon>
        <taxon>Chattonellales</taxon>
        <taxon>Chattonellaceae</taxon>
        <taxon>Heterosigma</taxon>
    </lineage>
</organism>
<evidence type="ECO:0000256" key="13">
    <source>
        <dbReference type="SAM" id="MobiDB-lite"/>
    </source>
</evidence>
<dbReference type="Pfam" id="PF04756">
    <property type="entry name" value="OST3_OST6"/>
    <property type="match status" value="1"/>
</dbReference>
<feature type="compositionally biased region" description="Basic and acidic residues" evidence="13">
    <location>
        <begin position="345"/>
        <end position="365"/>
    </location>
</feature>
<dbReference type="Gene3D" id="3.40.30.10">
    <property type="entry name" value="Glutaredoxin"/>
    <property type="match status" value="2"/>
</dbReference>
<dbReference type="AlphaFoldDB" id="A0A7S3UPC4"/>
<dbReference type="InterPro" id="IPR021149">
    <property type="entry name" value="OligosaccharylTrfase_OST3/OST6"/>
</dbReference>
<feature type="region of interest" description="Disordered" evidence="13">
    <location>
        <begin position="130"/>
        <end position="152"/>
    </location>
</feature>
<comment type="subcellular location">
    <subcellularLocation>
        <location evidence="2">Endoplasmic reticulum lumen</location>
    </subcellularLocation>
    <subcellularLocation>
        <location evidence="3">Endoplasmic reticulum membrane</location>
        <topology evidence="3">Multi-pass membrane protein</topology>
    </subcellularLocation>
</comment>
<dbReference type="GO" id="GO:0005789">
    <property type="term" value="C:endoplasmic reticulum membrane"/>
    <property type="evidence" value="ECO:0007669"/>
    <property type="project" value="UniProtKB-SubCell"/>
</dbReference>
<sequence>MMFLNLQGTVVNPLADYVPGKTGNLSNNELVMELREAAKDHFGRISFVYIDGIEHADRMKALGLYGGQERLPALALNTKDGKKLPFPEVLPINRDTILQFCADYLSGRMNNEDDAQEMAKKALMATNFNRKNQAQRQERKKPPEEKTGISEQWKKKDPVVQITSDNFEEIVLDEDRDVVVLFTSKECESCSHMTPYYKRLGRRFAELEQEEGGLGGGNVTVGVMDLADDTPPLGYATVLVADLPLVVLFPARDKGAPFRYYSGVSKVRPMMEWVAQHSGSGVVLPRLPHLNEEDRQLFKEQVREREEYKAKKKAEEEAAMEEEQRRLEEFRRQKKKARVEEEEENPHHHEEEGQGEEKHHNKVDRTIFSANSGGQEHDDDDGDIPTVASLDDNNEDGDGYSDYYEYDEL</sequence>
<comment type="similarity">
    <text evidence="4">Belongs to the protein disulfide isomerase family.</text>
</comment>
<evidence type="ECO:0000256" key="9">
    <source>
        <dbReference type="ARBA" id="ARBA00022989"/>
    </source>
</evidence>
<dbReference type="GO" id="GO:0003756">
    <property type="term" value="F:protein disulfide isomerase activity"/>
    <property type="evidence" value="ECO:0007669"/>
    <property type="project" value="UniProtKB-EC"/>
</dbReference>
<dbReference type="GO" id="GO:0034976">
    <property type="term" value="P:response to endoplasmic reticulum stress"/>
    <property type="evidence" value="ECO:0007669"/>
    <property type="project" value="TreeGrafter"/>
</dbReference>
<dbReference type="SUPFAM" id="SSF52833">
    <property type="entry name" value="Thioredoxin-like"/>
    <property type="match status" value="2"/>
</dbReference>
<evidence type="ECO:0000256" key="7">
    <source>
        <dbReference type="ARBA" id="ARBA00022692"/>
    </source>
</evidence>
<comment type="catalytic activity">
    <reaction evidence="1">
        <text>Catalyzes the rearrangement of -S-S- bonds in proteins.</text>
        <dbReference type="EC" id="5.3.4.1"/>
    </reaction>
</comment>
<evidence type="ECO:0000256" key="4">
    <source>
        <dbReference type="ARBA" id="ARBA00006347"/>
    </source>
</evidence>
<keyword evidence="10" id="KW-0472">Membrane</keyword>
<keyword evidence="9" id="KW-1133">Transmembrane helix</keyword>
<feature type="region of interest" description="Disordered" evidence="13">
    <location>
        <begin position="309"/>
        <end position="409"/>
    </location>
</feature>
<keyword evidence="11" id="KW-0413">Isomerase</keyword>
<dbReference type="GO" id="GO:0005788">
    <property type="term" value="C:endoplasmic reticulum lumen"/>
    <property type="evidence" value="ECO:0007669"/>
    <property type="project" value="UniProtKB-SubCell"/>
</dbReference>